<proteinExistence type="predicted"/>
<dbReference type="Proteomes" id="UP001500102">
    <property type="component" value="Unassembled WGS sequence"/>
</dbReference>
<gene>
    <name evidence="1" type="ORF">GCM10009825_10730</name>
</gene>
<reference evidence="1 2" key="1">
    <citation type="journal article" date="2019" name="Int. J. Syst. Evol. Microbiol.">
        <title>The Global Catalogue of Microorganisms (GCM) 10K type strain sequencing project: providing services to taxonomists for standard genome sequencing and annotation.</title>
        <authorList>
            <consortium name="The Broad Institute Genomics Platform"/>
            <consortium name="The Broad Institute Genome Sequencing Center for Infectious Disease"/>
            <person name="Wu L."/>
            <person name="Ma J."/>
        </authorList>
    </citation>
    <scope>NUCLEOTIDE SEQUENCE [LARGE SCALE GENOMIC DNA]</scope>
    <source>
        <strain evidence="1 2">JCM 15921</strain>
    </source>
</reference>
<organism evidence="1 2">
    <name type="scientific">Arthrobacter humicola</name>
    <dbReference type="NCBI Taxonomy" id="409291"/>
    <lineage>
        <taxon>Bacteria</taxon>
        <taxon>Bacillati</taxon>
        <taxon>Actinomycetota</taxon>
        <taxon>Actinomycetes</taxon>
        <taxon>Micrococcales</taxon>
        <taxon>Micrococcaceae</taxon>
        <taxon>Arthrobacter</taxon>
    </lineage>
</organism>
<dbReference type="EMBL" id="BAAAQB010000012">
    <property type="protein sequence ID" value="GAA2130039.1"/>
    <property type="molecule type" value="Genomic_DNA"/>
</dbReference>
<keyword evidence="2" id="KW-1185">Reference proteome</keyword>
<accession>A0ABN2YNP6</accession>
<evidence type="ECO:0000313" key="2">
    <source>
        <dbReference type="Proteomes" id="UP001500102"/>
    </source>
</evidence>
<dbReference type="RefSeq" id="WP_344362934.1">
    <property type="nucleotide sequence ID" value="NZ_BAAAQB010000012.1"/>
</dbReference>
<protein>
    <submittedName>
        <fullName evidence="1">Uncharacterized protein</fullName>
    </submittedName>
</protein>
<comment type="caution">
    <text evidence="1">The sequence shown here is derived from an EMBL/GenBank/DDBJ whole genome shotgun (WGS) entry which is preliminary data.</text>
</comment>
<sequence length="66" mass="7672">MIQHAIASRLFAIFGHRICCGEIPDWTARVGQAWDTYDVAPYNLYNVIWRAQNWVLQNCESRVTDS</sequence>
<evidence type="ECO:0000313" key="1">
    <source>
        <dbReference type="EMBL" id="GAA2130039.1"/>
    </source>
</evidence>
<name>A0ABN2YNP6_9MICC</name>